<sequence>MSGTVRPARRREDGKPAWLCLFIFGDAKQPLAPPGAVSVAPKLNVSIGECQQAWSLRKLFRFLSLSSPPNVTDNAVMALVPKQVTAYNSVNNSTVSRTSARIDFKRRCDPLNNWCGT</sequence>
<organism evidence="1 2">
    <name type="scientific">Liparis tanakae</name>
    <name type="common">Tanaka's snailfish</name>
    <dbReference type="NCBI Taxonomy" id="230148"/>
    <lineage>
        <taxon>Eukaryota</taxon>
        <taxon>Metazoa</taxon>
        <taxon>Chordata</taxon>
        <taxon>Craniata</taxon>
        <taxon>Vertebrata</taxon>
        <taxon>Euteleostomi</taxon>
        <taxon>Actinopterygii</taxon>
        <taxon>Neopterygii</taxon>
        <taxon>Teleostei</taxon>
        <taxon>Neoteleostei</taxon>
        <taxon>Acanthomorphata</taxon>
        <taxon>Eupercaria</taxon>
        <taxon>Perciformes</taxon>
        <taxon>Cottioidei</taxon>
        <taxon>Cottales</taxon>
        <taxon>Liparidae</taxon>
        <taxon>Liparis</taxon>
    </lineage>
</organism>
<protein>
    <submittedName>
        <fullName evidence="1">Plexin-A4</fullName>
    </submittedName>
</protein>
<dbReference type="Proteomes" id="UP000314294">
    <property type="component" value="Unassembled WGS sequence"/>
</dbReference>
<dbReference type="AlphaFoldDB" id="A0A4Z2HJU5"/>
<reference evidence="1 2" key="1">
    <citation type="submission" date="2019-03" db="EMBL/GenBank/DDBJ databases">
        <title>First draft genome of Liparis tanakae, snailfish: a comprehensive survey of snailfish specific genes.</title>
        <authorList>
            <person name="Kim W."/>
            <person name="Song I."/>
            <person name="Jeong J.-H."/>
            <person name="Kim D."/>
            <person name="Kim S."/>
            <person name="Ryu S."/>
            <person name="Song J.Y."/>
            <person name="Lee S.K."/>
        </authorList>
    </citation>
    <scope>NUCLEOTIDE SEQUENCE [LARGE SCALE GENOMIC DNA]</scope>
    <source>
        <tissue evidence="1">Muscle</tissue>
    </source>
</reference>
<accession>A0A4Z2HJU5</accession>
<comment type="caution">
    <text evidence="1">The sequence shown here is derived from an EMBL/GenBank/DDBJ whole genome shotgun (WGS) entry which is preliminary data.</text>
</comment>
<evidence type="ECO:0000313" key="2">
    <source>
        <dbReference type="Proteomes" id="UP000314294"/>
    </source>
</evidence>
<proteinExistence type="predicted"/>
<dbReference type="EMBL" id="SRLO01000239">
    <property type="protein sequence ID" value="TNN65203.1"/>
    <property type="molecule type" value="Genomic_DNA"/>
</dbReference>
<name>A0A4Z2HJU5_9TELE</name>
<evidence type="ECO:0000313" key="1">
    <source>
        <dbReference type="EMBL" id="TNN65203.1"/>
    </source>
</evidence>
<keyword evidence="2" id="KW-1185">Reference proteome</keyword>
<gene>
    <name evidence="1" type="primary">plxna4_0</name>
    <name evidence="1" type="ORF">EYF80_024610</name>
</gene>